<keyword evidence="2" id="KW-1185">Reference proteome</keyword>
<accession>A0A839SKT3</accession>
<dbReference type="EMBL" id="JACHWX010000028">
    <property type="protein sequence ID" value="MBB3058961.1"/>
    <property type="molecule type" value="Genomic_DNA"/>
</dbReference>
<dbReference type="Proteomes" id="UP000539265">
    <property type="component" value="Unassembled WGS sequence"/>
</dbReference>
<protein>
    <submittedName>
        <fullName evidence="1">Uncharacterized protein</fullName>
    </submittedName>
</protein>
<gene>
    <name evidence="1" type="ORF">FHS11_005421</name>
</gene>
<dbReference type="RefSeq" id="WP_096355888.1">
    <property type="nucleotide sequence ID" value="NZ_AP017313.1"/>
</dbReference>
<reference evidence="1" key="1">
    <citation type="submission" date="2020-08" db="EMBL/GenBank/DDBJ databases">
        <title>Genomic Encyclopedia of Type Strains, Phase III (KMG-III): the genomes of soil and plant-associated and newly described type strains.</title>
        <authorList>
            <person name="Whitman W."/>
        </authorList>
    </citation>
    <scope>NUCLEOTIDE SEQUENCE [LARGE SCALE GENOMIC DNA]</scope>
    <source>
        <strain evidence="1">CECT 8628</strain>
    </source>
</reference>
<dbReference type="AlphaFoldDB" id="A0A839SKT3"/>
<comment type="caution">
    <text evidence="1">The sequence shown here is derived from an EMBL/GenBank/DDBJ whole genome shotgun (WGS) entry which is preliminary data.</text>
</comment>
<evidence type="ECO:0000313" key="1">
    <source>
        <dbReference type="EMBL" id="MBB3058961.1"/>
    </source>
</evidence>
<evidence type="ECO:0000313" key="2">
    <source>
        <dbReference type="Proteomes" id="UP000539265"/>
    </source>
</evidence>
<dbReference type="OrthoDB" id="661524at2"/>
<sequence length="139" mass="14880">MENRKPHLTGREGSPIDLKVAASWTKHYRDRHPGETISQFFGKEILEKILSQPGCLGIRFYYAYDEPRGGKKHLIIAGAMADGTDQIHTEAFEAEAAVAPGAAPLMGGPAPKIYTVGEMSTPCPGSPGCPTNVLTGTID</sequence>
<proteinExistence type="predicted"/>
<name>A0A839SKT3_9SPHI</name>
<organism evidence="1 2">
    <name type="scientific">Mucilaginibacter gotjawali</name>
    <dbReference type="NCBI Taxonomy" id="1550579"/>
    <lineage>
        <taxon>Bacteria</taxon>
        <taxon>Pseudomonadati</taxon>
        <taxon>Bacteroidota</taxon>
        <taxon>Sphingobacteriia</taxon>
        <taxon>Sphingobacteriales</taxon>
        <taxon>Sphingobacteriaceae</taxon>
        <taxon>Mucilaginibacter</taxon>
    </lineage>
</organism>